<sequence length="310" mass="33405">MVQASTQTRGKSDGLFAGPQDLVERMPMLRTILQKVASSWSEQIRSISSTTPEVVLVGVESGPPNAVMPSSATQAVACVVEAPNWNARLILCAEHEFVFTLVEMLLGGDGSEPAASADRELTRTELGLAQLAFNQFASALELAFASVAPTNFTVGPTEHSVSYDVLGRMNVPVVVAKFHMFAHGFGGAVTLMLSQSVLSPMRNELSRTVGPESVRPDPAWSQKIQSEVSRANVDLVAVLDEQELTLADVARFAVGKVIRLGATPDSVLRVECNGERLINCEIGKSNGAYALRIRDFIDQEQEFMNDILAS</sequence>
<gene>
    <name evidence="13" type="ORF">APY04_2007</name>
</gene>
<dbReference type="InterPro" id="IPR001543">
    <property type="entry name" value="FliN-like_C"/>
</dbReference>
<dbReference type="Gene3D" id="2.30.330.10">
    <property type="entry name" value="SpoA-like"/>
    <property type="match status" value="1"/>
</dbReference>
<protein>
    <recommendedName>
        <fullName evidence="4">Flagellar motor switch protein FliM</fullName>
    </recommendedName>
</protein>
<dbReference type="CDD" id="cd17908">
    <property type="entry name" value="FliM"/>
    <property type="match status" value="1"/>
</dbReference>
<dbReference type="Pfam" id="PF01052">
    <property type="entry name" value="FliMN_C"/>
    <property type="match status" value="1"/>
</dbReference>
<comment type="similarity">
    <text evidence="3">Belongs to the FliM family.</text>
</comment>
<keyword evidence="5" id="KW-1003">Cell membrane</keyword>
<evidence type="ECO:0000256" key="1">
    <source>
        <dbReference type="ARBA" id="ARBA00004117"/>
    </source>
</evidence>
<evidence type="ECO:0000313" key="14">
    <source>
        <dbReference type="Proteomes" id="UP000059074"/>
    </source>
</evidence>
<comment type="function">
    <text evidence="11">FliM is one of three proteins (FliG, FliN, FliM) that forms the rotor-mounted switch complex (C ring), located at the base of the basal body. This complex interacts with the CheY and CheZ chemotaxis proteins, in addition to contacting components of the motor that determine the direction of flagellar rotation.</text>
</comment>
<keyword evidence="10" id="KW-0975">Bacterial flagellum</keyword>
<keyword evidence="8" id="KW-0283">Flagellar rotation</keyword>
<dbReference type="PATRIC" id="fig|121290.4.peg.3404"/>
<evidence type="ECO:0000256" key="5">
    <source>
        <dbReference type="ARBA" id="ARBA00022475"/>
    </source>
</evidence>
<evidence type="ECO:0000256" key="6">
    <source>
        <dbReference type="ARBA" id="ARBA00022500"/>
    </source>
</evidence>
<dbReference type="Gene3D" id="3.40.1550.10">
    <property type="entry name" value="CheC-like"/>
    <property type="match status" value="1"/>
</dbReference>
<keyword evidence="7" id="KW-0997">Cell inner membrane</keyword>
<evidence type="ECO:0000256" key="3">
    <source>
        <dbReference type="ARBA" id="ARBA00011049"/>
    </source>
</evidence>
<dbReference type="Proteomes" id="UP000059074">
    <property type="component" value="Unassembled WGS sequence"/>
</dbReference>
<evidence type="ECO:0000256" key="9">
    <source>
        <dbReference type="ARBA" id="ARBA00023136"/>
    </source>
</evidence>
<dbReference type="GO" id="GO:0050918">
    <property type="term" value="P:positive chemotaxis"/>
    <property type="evidence" value="ECO:0007669"/>
    <property type="project" value="TreeGrafter"/>
</dbReference>
<evidence type="ECO:0000313" key="13">
    <source>
        <dbReference type="EMBL" id="KWT67442.1"/>
    </source>
</evidence>
<reference evidence="13 14" key="1">
    <citation type="submission" date="2015-10" db="EMBL/GenBank/DDBJ databases">
        <title>Transcriptomic analysis of a linuron degrading triple-species bacterial consortium.</title>
        <authorList>
            <person name="Albers P."/>
        </authorList>
    </citation>
    <scope>NUCLEOTIDE SEQUENCE [LARGE SCALE GENOMIC DNA]</scope>
    <source>
        <strain evidence="13 14">WDL6</strain>
    </source>
</reference>
<proteinExistence type="inferred from homology"/>
<organism evidence="13 14">
    <name type="scientific">Hyphomicrobium sulfonivorans</name>
    <dbReference type="NCBI Taxonomy" id="121290"/>
    <lineage>
        <taxon>Bacteria</taxon>
        <taxon>Pseudomonadati</taxon>
        <taxon>Pseudomonadota</taxon>
        <taxon>Alphaproteobacteria</taxon>
        <taxon>Hyphomicrobiales</taxon>
        <taxon>Hyphomicrobiaceae</taxon>
        <taxon>Hyphomicrobium</taxon>
    </lineage>
</organism>
<evidence type="ECO:0000256" key="10">
    <source>
        <dbReference type="ARBA" id="ARBA00023143"/>
    </source>
</evidence>
<feature type="domain" description="Flagellar motor switch protein FliN-like C-terminal" evidence="12">
    <location>
        <begin position="227"/>
        <end position="297"/>
    </location>
</feature>
<dbReference type="EMBL" id="LMTR01000065">
    <property type="protein sequence ID" value="KWT67442.1"/>
    <property type="molecule type" value="Genomic_DNA"/>
</dbReference>
<dbReference type="InterPro" id="IPR001689">
    <property type="entry name" value="Flag_FliM"/>
</dbReference>
<keyword evidence="14" id="KW-1185">Reference proteome</keyword>
<dbReference type="GO" id="GO:0071978">
    <property type="term" value="P:bacterial-type flagellum-dependent swarming motility"/>
    <property type="evidence" value="ECO:0007669"/>
    <property type="project" value="TreeGrafter"/>
</dbReference>
<name>A0A109BFZ7_HYPSL</name>
<evidence type="ECO:0000256" key="2">
    <source>
        <dbReference type="ARBA" id="ARBA00004417"/>
    </source>
</evidence>
<dbReference type="GO" id="GO:0009425">
    <property type="term" value="C:bacterial-type flagellum basal body"/>
    <property type="evidence" value="ECO:0007669"/>
    <property type="project" value="UniProtKB-SubCell"/>
</dbReference>
<accession>A0A109BFZ7</accession>
<dbReference type="SUPFAM" id="SSF101801">
    <property type="entry name" value="Surface presentation of antigens (SPOA)"/>
    <property type="match status" value="1"/>
</dbReference>
<keyword evidence="9" id="KW-0472">Membrane</keyword>
<dbReference type="RefSeq" id="WP_068462063.1">
    <property type="nucleotide sequence ID" value="NZ_JAEFBX010000001.1"/>
</dbReference>
<evidence type="ECO:0000256" key="11">
    <source>
        <dbReference type="ARBA" id="ARBA00025044"/>
    </source>
</evidence>
<dbReference type="GO" id="GO:0005886">
    <property type="term" value="C:plasma membrane"/>
    <property type="evidence" value="ECO:0007669"/>
    <property type="project" value="UniProtKB-SubCell"/>
</dbReference>
<comment type="subcellular location">
    <subcellularLocation>
        <location evidence="1">Bacterial flagellum basal body</location>
    </subcellularLocation>
    <subcellularLocation>
        <location evidence="2">Cell inner membrane</location>
        <topology evidence="2">Peripheral membrane protein</topology>
    </subcellularLocation>
</comment>
<dbReference type="InterPro" id="IPR028976">
    <property type="entry name" value="CheC-like_sf"/>
</dbReference>
<dbReference type="OrthoDB" id="9806941at2"/>
<keyword evidence="6" id="KW-0145">Chemotaxis</keyword>
<evidence type="ECO:0000256" key="4">
    <source>
        <dbReference type="ARBA" id="ARBA00021898"/>
    </source>
</evidence>
<dbReference type="Pfam" id="PF02154">
    <property type="entry name" value="FliM"/>
    <property type="match status" value="1"/>
</dbReference>
<dbReference type="SUPFAM" id="SSF103039">
    <property type="entry name" value="CheC-like"/>
    <property type="match status" value="1"/>
</dbReference>
<dbReference type="PANTHER" id="PTHR30034:SF3">
    <property type="entry name" value="FLAGELLAR MOTOR SWITCH PROTEIN FLIM"/>
    <property type="match status" value="1"/>
</dbReference>
<dbReference type="STRING" id="121290.APY04_2007"/>
<evidence type="ECO:0000259" key="12">
    <source>
        <dbReference type="Pfam" id="PF01052"/>
    </source>
</evidence>
<evidence type="ECO:0000256" key="8">
    <source>
        <dbReference type="ARBA" id="ARBA00022779"/>
    </source>
</evidence>
<dbReference type="GO" id="GO:0003774">
    <property type="term" value="F:cytoskeletal motor activity"/>
    <property type="evidence" value="ECO:0007669"/>
    <property type="project" value="InterPro"/>
</dbReference>
<evidence type="ECO:0000256" key="7">
    <source>
        <dbReference type="ARBA" id="ARBA00022519"/>
    </source>
</evidence>
<comment type="caution">
    <text evidence="13">The sequence shown here is derived from an EMBL/GenBank/DDBJ whole genome shotgun (WGS) entry which is preliminary data.</text>
</comment>
<dbReference type="InterPro" id="IPR036429">
    <property type="entry name" value="SpoA-like_sf"/>
</dbReference>
<dbReference type="PANTHER" id="PTHR30034">
    <property type="entry name" value="FLAGELLAR MOTOR SWITCH PROTEIN FLIM"/>
    <property type="match status" value="1"/>
</dbReference>
<dbReference type="AlphaFoldDB" id="A0A109BFZ7"/>